<keyword evidence="1" id="KW-0472">Membrane</keyword>
<protein>
    <submittedName>
        <fullName evidence="2">Uncharacterized protein</fullName>
    </submittedName>
</protein>
<dbReference type="AlphaFoldDB" id="A0AA51ULF8"/>
<evidence type="ECO:0000313" key="3">
    <source>
        <dbReference type="Proteomes" id="UP001182908"/>
    </source>
</evidence>
<keyword evidence="3" id="KW-1185">Reference proteome</keyword>
<evidence type="ECO:0000256" key="1">
    <source>
        <dbReference type="SAM" id="Phobius"/>
    </source>
</evidence>
<proteinExistence type="predicted"/>
<dbReference type="RefSeq" id="WP_309311245.1">
    <property type="nucleotide sequence ID" value="NZ_CP133592.1"/>
</dbReference>
<evidence type="ECO:0000313" key="2">
    <source>
        <dbReference type="EMBL" id="WMW25442.1"/>
    </source>
</evidence>
<accession>A0AA51ULF8</accession>
<keyword evidence="1" id="KW-0812">Transmembrane</keyword>
<keyword evidence="1" id="KW-1133">Transmembrane helix</keyword>
<organism evidence="2 3">
    <name type="scientific">Methanolobus sediminis</name>
    <dbReference type="NCBI Taxonomy" id="3072978"/>
    <lineage>
        <taxon>Archaea</taxon>
        <taxon>Methanobacteriati</taxon>
        <taxon>Methanobacteriota</taxon>
        <taxon>Stenosarchaea group</taxon>
        <taxon>Methanomicrobia</taxon>
        <taxon>Methanosarcinales</taxon>
        <taxon>Methanosarcinaceae</taxon>
        <taxon>Methanolobus</taxon>
    </lineage>
</organism>
<gene>
    <name evidence="2" type="ORF">RE474_01595</name>
</gene>
<dbReference type="Proteomes" id="UP001182908">
    <property type="component" value="Chromosome"/>
</dbReference>
<dbReference type="EMBL" id="CP133592">
    <property type="protein sequence ID" value="WMW25442.1"/>
    <property type="molecule type" value="Genomic_DNA"/>
</dbReference>
<name>A0AA51ULF8_9EURY</name>
<sequence length="78" mass="9195">MFSEINYFYTSLKDWQKAMMFSFVSYLIILFGLIVVITFMLKDFQFLLVFGLSFVYVGTVIVLMVISIKIFKKKLIGR</sequence>
<reference evidence="2 3" key="1">
    <citation type="submission" date="2023-08" db="EMBL/GenBank/DDBJ databases">
        <title>Methanolobus mangrovi sp. nov. and Methanolobus sediminis sp. nov, two novel methylotrophic methanogens isolated from mangrove sediments in China.</title>
        <authorList>
            <person name="Zhou J."/>
        </authorList>
    </citation>
    <scope>NUCLEOTIDE SEQUENCE [LARGE SCALE GENOMIC DNA]</scope>
    <source>
        <strain evidence="2 3">FTZ6</strain>
    </source>
</reference>
<feature type="transmembrane region" description="Helical" evidence="1">
    <location>
        <begin position="21"/>
        <end position="41"/>
    </location>
</feature>
<dbReference type="KEGG" id="mseb:RE474_01595"/>
<dbReference type="GeneID" id="84231370"/>
<feature type="transmembrane region" description="Helical" evidence="1">
    <location>
        <begin position="47"/>
        <end position="71"/>
    </location>
</feature>